<gene>
    <name evidence="4" type="ORF">ENR59_04300</name>
</gene>
<sequence>MTDTDHSQRPVRVLLVDDQAMVAEAVRRMLAPEDDIAYVSVQDPAKALATALESAPTVVLLDLVMPEVDGLTLVKFFRAHPKLKDLPLIVLSTREEPATKAQAFALGANDYLVKLPDRLELAARLRYHSQGYTRLLERNRAYQELARQLDQAAQYVRNLLPAPLTEGPIRAGWVFEPSAQLGGDALGYHRVDENHFAFYLLDVCDHGVGPALLSVSALNVLRSQTLPGVDFGSPAQVMEGLNSVFQMSWQNDLYFTIFYGVYDLRSRKVRFASAGHPPPLLFQAGGKVEELRCQSIFIGAMPGVTFKESETEVAAPASLLVVSDGAYEIRKMDGGMWSYEEFKEYAREGVSEDGLRLGDILDHARRMLGRGTLEDDLTMLKISIP</sequence>
<accession>A0A7C4EKR5</accession>
<name>A0A7C4EKR5_9BACT</name>
<dbReference type="PANTHER" id="PTHR43156">
    <property type="entry name" value="STAGE II SPORULATION PROTEIN E-RELATED"/>
    <property type="match status" value="1"/>
</dbReference>
<dbReference type="PROSITE" id="PS50110">
    <property type="entry name" value="RESPONSE_REGULATORY"/>
    <property type="match status" value="1"/>
</dbReference>
<dbReference type="SMART" id="SM00331">
    <property type="entry name" value="PP2C_SIG"/>
    <property type="match status" value="1"/>
</dbReference>
<evidence type="ECO:0000256" key="1">
    <source>
        <dbReference type="ARBA" id="ARBA00022801"/>
    </source>
</evidence>
<dbReference type="Gene3D" id="3.60.40.10">
    <property type="entry name" value="PPM-type phosphatase domain"/>
    <property type="match status" value="1"/>
</dbReference>
<dbReference type="InterPro" id="IPR001932">
    <property type="entry name" value="PPM-type_phosphatase-like_dom"/>
</dbReference>
<keyword evidence="1" id="KW-0378">Hydrolase</keyword>
<organism evidence="4">
    <name type="scientific">Fundidesulfovibrio putealis</name>
    <dbReference type="NCBI Taxonomy" id="270496"/>
    <lineage>
        <taxon>Bacteria</taxon>
        <taxon>Pseudomonadati</taxon>
        <taxon>Thermodesulfobacteriota</taxon>
        <taxon>Desulfovibrionia</taxon>
        <taxon>Desulfovibrionales</taxon>
        <taxon>Desulfovibrionaceae</taxon>
        <taxon>Fundidesulfovibrio</taxon>
    </lineage>
</organism>
<dbReference type="GO" id="GO:0000160">
    <property type="term" value="P:phosphorelay signal transduction system"/>
    <property type="evidence" value="ECO:0007669"/>
    <property type="project" value="InterPro"/>
</dbReference>
<dbReference type="SMART" id="SM00448">
    <property type="entry name" value="REC"/>
    <property type="match status" value="1"/>
</dbReference>
<evidence type="ECO:0000256" key="2">
    <source>
        <dbReference type="PROSITE-ProRule" id="PRU00169"/>
    </source>
</evidence>
<evidence type="ECO:0000259" key="3">
    <source>
        <dbReference type="PROSITE" id="PS50110"/>
    </source>
</evidence>
<dbReference type="AlphaFoldDB" id="A0A7C4EKR5"/>
<keyword evidence="2" id="KW-0597">Phosphoprotein</keyword>
<dbReference type="InterPro" id="IPR011006">
    <property type="entry name" value="CheY-like_superfamily"/>
</dbReference>
<proteinExistence type="predicted"/>
<dbReference type="PANTHER" id="PTHR43156:SF2">
    <property type="entry name" value="STAGE II SPORULATION PROTEIN E"/>
    <property type="match status" value="1"/>
</dbReference>
<evidence type="ECO:0000313" key="4">
    <source>
        <dbReference type="EMBL" id="HGG92155.1"/>
    </source>
</evidence>
<dbReference type="InterPro" id="IPR052016">
    <property type="entry name" value="Bact_Sigma-Reg"/>
</dbReference>
<feature type="modified residue" description="4-aspartylphosphate" evidence="2">
    <location>
        <position position="62"/>
    </location>
</feature>
<dbReference type="InterPro" id="IPR001789">
    <property type="entry name" value="Sig_transdc_resp-reg_receiver"/>
</dbReference>
<dbReference type="Gene3D" id="3.40.50.2300">
    <property type="match status" value="1"/>
</dbReference>
<dbReference type="Pfam" id="PF00072">
    <property type="entry name" value="Response_reg"/>
    <property type="match status" value="1"/>
</dbReference>
<protein>
    <submittedName>
        <fullName evidence="4">Response regulator</fullName>
    </submittedName>
</protein>
<comment type="caution">
    <text evidence="4">The sequence shown here is derived from an EMBL/GenBank/DDBJ whole genome shotgun (WGS) entry which is preliminary data.</text>
</comment>
<dbReference type="InterPro" id="IPR036457">
    <property type="entry name" value="PPM-type-like_dom_sf"/>
</dbReference>
<dbReference type="Pfam" id="PF07228">
    <property type="entry name" value="SpoIIE"/>
    <property type="match status" value="1"/>
</dbReference>
<feature type="domain" description="Response regulatory" evidence="3">
    <location>
        <begin position="12"/>
        <end position="129"/>
    </location>
</feature>
<reference evidence="4" key="1">
    <citation type="journal article" date="2020" name="mSystems">
        <title>Genome- and Community-Level Interaction Insights into Carbon Utilization and Element Cycling Functions of Hydrothermarchaeota in Hydrothermal Sediment.</title>
        <authorList>
            <person name="Zhou Z."/>
            <person name="Liu Y."/>
            <person name="Xu W."/>
            <person name="Pan J."/>
            <person name="Luo Z.H."/>
            <person name="Li M."/>
        </authorList>
    </citation>
    <scope>NUCLEOTIDE SEQUENCE [LARGE SCALE GENOMIC DNA]</scope>
    <source>
        <strain evidence="4">SpSt-413</strain>
    </source>
</reference>
<dbReference type="EMBL" id="DSRP01000298">
    <property type="protein sequence ID" value="HGG92155.1"/>
    <property type="molecule type" value="Genomic_DNA"/>
</dbReference>
<dbReference type="GO" id="GO:0016791">
    <property type="term" value="F:phosphatase activity"/>
    <property type="evidence" value="ECO:0007669"/>
    <property type="project" value="TreeGrafter"/>
</dbReference>
<dbReference type="SUPFAM" id="SSF52172">
    <property type="entry name" value="CheY-like"/>
    <property type="match status" value="1"/>
</dbReference>